<reference evidence="4" key="1">
    <citation type="journal article" date="2019" name="Int. J. Syst. Evol. Microbiol.">
        <title>The Global Catalogue of Microorganisms (GCM) 10K type strain sequencing project: providing services to taxonomists for standard genome sequencing and annotation.</title>
        <authorList>
            <consortium name="The Broad Institute Genomics Platform"/>
            <consortium name="The Broad Institute Genome Sequencing Center for Infectious Disease"/>
            <person name="Wu L."/>
            <person name="Ma J."/>
        </authorList>
    </citation>
    <scope>NUCLEOTIDE SEQUENCE [LARGE SCALE GENOMIC DNA]</scope>
    <source>
        <strain evidence="4">CECT 7956</strain>
    </source>
</reference>
<dbReference type="PANTHER" id="PTHR31350">
    <property type="entry name" value="SI:DKEY-261L7.2"/>
    <property type="match status" value="1"/>
</dbReference>
<dbReference type="EMBL" id="JBHRYQ010000001">
    <property type="protein sequence ID" value="MFC3809611.1"/>
    <property type="molecule type" value="Genomic_DNA"/>
</dbReference>
<dbReference type="PANTHER" id="PTHR31350:SF21">
    <property type="entry name" value="F-BOX ONLY PROTEIN 21"/>
    <property type="match status" value="1"/>
</dbReference>
<dbReference type="Proteomes" id="UP001595616">
    <property type="component" value="Unassembled WGS sequence"/>
</dbReference>
<evidence type="ECO:0000259" key="2">
    <source>
        <dbReference type="Pfam" id="PF13369"/>
    </source>
</evidence>
<organism evidence="3 4">
    <name type="scientific">Lacihabitans lacunae</name>
    <dbReference type="NCBI Taxonomy" id="1028214"/>
    <lineage>
        <taxon>Bacteria</taxon>
        <taxon>Pseudomonadati</taxon>
        <taxon>Bacteroidota</taxon>
        <taxon>Cytophagia</taxon>
        <taxon>Cytophagales</taxon>
        <taxon>Leadbetterellaceae</taxon>
        <taxon>Lacihabitans</taxon>
    </lineage>
</organism>
<name>A0ABV7YRM4_9BACT</name>
<dbReference type="RefSeq" id="WP_379834893.1">
    <property type="nucleotide sequence ID" value="NZ_JBHRYQ010000001.1"/>
</dbReference>
<evidence type="ECO:0000313" key="3">
    <source>
        <dbReference type="EMBL" id="MFC3809611.1"/>
    </source>
</evidence>
<comment type="caution">
    <text evidence="3">The sequence shown here is derived from an EMBL/GenBank/DDBJ whole genome shotgun (WGS) entry which is preliminary data.</text>
</comment>
<dbReference type="InterPro" id="IPR032698">
    <property type="entry name" value="SirB1_N"/>
</dbReference>
<dbReference type="Pfam" id="PF13369">
    <property type="entry name" value="Transglut_core2"/>
    <property type="match status" value="1"/>
</dbReference>
<feature type="domain" description="Protein SirB1 N-terminal" evidence="2">
    <location>
        <begin position="105"/>
        <end position="249"/>
    </location>
</feature>
<keyword evidence="4" id="KW-1185">Reference proteome</keyword>
<sequence length="278" mass="32411">MNDELNAMITLLDDSDTEVVSIIESKIKSFGDAIIPHLESAWENHSLNPILQKKIEFLVHDLQFAKLKSKLINWKENNEDDLLEGLFLLSTYQYPDLKKSQLEKIINEMYLDAWVSIQDLVHPHDIIKVLNHTIFEKYGFEANVKNFHSTSNSMFNLVLQNKKGNPVALCCIYILLAKKLDLPIYGVNLPSLFVLIYNYPGITFYVNAFNKGQIFSRNDIDDYLKQMKLEQEDRYYISCSNVEIIRRILTNLVYSFQKHGEEEKQEEVNLLLEILKKS</sequence>
<evidence type="ECO:0000256" key="1">
    <source>
        <dbReference type="ARBA" id="ARBA00007100"/>
    </source>
</evidence>
<proteinExistence type="inferred from homology"/>
<gene>
    <name evidence="3" type="ORF">ACFOOI_03010</name>
</gene>
<protein>
    <submittedName>
        <fullName evidence="3">Transglutaminase-like domain-containing protein</fullName>
    </submittedName>
</protein>
<accession>A0ABV7YRM4</accession>
<evidence type="ECO:0000313" key="4">
    <source>
        <dbReference type="Proteomes" id="UP001595616"/>
    </source>
</evidence>
<comment type="similarity">
    <text evidence="1">Belongs to the UPF0162 family.</text>
</comment>